<reference evidence="2" key="2">
    <citation type="submission" date="2015-07" db="EMBL/GenBank/DDBJ databases">
        <authorList>
            <person name="Noorani M."/>
        </authorList>
    </citation>
    <scope>NUCLEOTIDE SEQUENCE</scope>
    <source>
        <strain evidence="2">Yugu1</strain>
    </source>
</reference>
<accession>A0A368QLD1</accession>
<dbReference type="EMBL" id="CM003530">
    <property type="protein sequence ID" value="RCV18624.1"/>
    <property type="molecule type" value="Genomic_DNA"/>
</dbReference>
<feature type="transmembrane region" description="Helical" evidence="1">
    <location>
        <begin position="245"/>
        <end position="263"/>
    </location>
</feature>
<proteinExistence type="predicted"/>
<dbReference type="OrthoDB" id="1908649at2759"/>
<feature type="transmembrane region" description="Helical" evidence="1">
    <location>
        <begin position="368"/>
        <end position="391"/>
    </location>
</feature>
<evidence type="ECO:0000313" key="2">
    <source>
        <dbReference type="EMBL" id="RCV18624.1"/>
    </source>
</evidence>
<dbReference type="STRING" id="4555.A0A368QLD1"/>
<reference evidence="2" key="1">
    <citation type="journal article" date="2012" name="Nat. Biotechnol.">
        <title>Reference genome sequence of the model plant Setaria.</title>
        <authorList>
            <person name="Bennetzen J.L."/>
            <person name="Schmutz J."/>
            <person name="Wang H."/>
            <person name="Percifield R."/>
            <person name="Hawkins J."/>
            <person name="Pontaroli A.C."/>
            <person name="Estep M."/>
            <person name="Feng L."/>
            <person name="Vaughn J.N."/>
            <person name="Grimwood J."/>
            <person name="Jenkins J."/>
            <person name="Barry K."/>
            <person name="Lindquist E."/>
            <person name="Hellsten U."/>
            <person name="Deshpande S."/>
            <person name="Wang X."/>
            <person name="Wu X."/>
            <person name="Mitros T."/>
            <person name="Triplett J."/>
            <person name="Yang X."/>
            <person name="Ye C.Y."/>
            <person name="Mauro-Herrera M."/>
            <person name="Wang L."/>
            <person name="Li P."/>
            <person name="Sharma M."/>
            <person name="Sharma R."/>
            <person name="Ronald P.C."/>
            <person name="Panaud O."/>
            <person name="Kellogg E.A."/>
            <person name="Brutnell T.P."/>
            <person name="Doust A.N."/>
            <person name="Tuskan G.A."/>
            <person name="Rokhsar D."/>
            <person name="Devos K.M."/>
        </authorList>
    </citation>
    <scope>NUCLEOTIDE SEQUENCE [LARGE SCALE GENOMIC DNA]</scope>
    <source>
        <strain evidence="2">Yugu1</strain>
    </source>
</reference>
<organism evidence="2">
    <name type="scientific">Setaria italica</name>
    <name type="common">Foxtail millet</name>
    <name type="synonym">Panicum italicum</name>
    <dbReference type="NCBI Taxonomy" id="4555"/>
    <lineage>
        <taxon>Eukaryota</taxon>
        <taxon>Viridiplantae</taxon>
        <taxon>Streptophyta</taxon>
        <taxon>Embryophyta</taxon>
        <taxon>Tracheophyta</taxon>
        <taxon>Spermatophyta</taxon>
        <taxon>Magnoliopsida</taxon>
        <taxon>Liliopsida</taxon>
        <taxon>Poales</taxon>
        <taxon>Poaceae</taxon>
        <taxon>PACMAD clade</taxon>
        <taxon>Panicoideae</taxon>
        <taxon>Panicodae</taxon>
        <taxon>Paniceae</taxon>
        <taxon>Cenchrinae</taxon>
        <taxon>Setaria</taxon>
    </lineage>
</organism>
<evidence type="ECO:0000256" key="1">
    <source>
        <dbReference type="SAM" id="Phobius"/>
    </source>
</evidence>
<keyword evidence="1" id="KW-0472">Membrane</keyword>
<dbReference type="PANTHER" id="PTHR33133">
    <property type="entry name" value="OS08G0107100 PROTEIN-RELATED"/>
    <property type="match status" value="1"/>
</dbReference>
<name>A0A368QLD1_SETIT</name>
<keyword evidence="1" id="KW-0812">Transmembrane</keyword>
<sequence>MPPRSGCWRWLSSSVALQRVDWEVNQDIHRRRRPDRALPTTATDGSRAAYLHLQLDRVLPTSAAAPWGPHVGAFGSSMDPSSAAEVAARPTQRSCPITLAWRDGRARSVLVRVRFGIGRPEAARRWAARGGSAWRCTEAADGGWGRCGRGEEARSPSGRHAPLGLTPVVEAAGAAAIPAPTPAPAVEAAGATTSAAAPVVEVVSMATSGAGGRPAQAPWRRQTFLGAARIYAASVLILHGPHQPLFARVAATFVLPLSTLFLLHITISHALSTLSLLHIAISHALFTHINTDDTTLDSSASGTDAQRHLLSRLASDWLALLLFKAAYLLTLLLLLSLLATTASVYSAKHDALTFLRVLSVVPRVWRRLVTTFLAAFALHFMYYAVLVVVFLELLVTADNGSGLAGLLAFLLLIACLVGLIYISVVWYLASVISVLEDYKGLATMRKSRDLIRGTSLQKS</sequence>
<gene>
    <name evidence="2" type="ORF">SETIT_3G316600v2</name>
</gene>
<feature type="transmembrane region" description="Helical" evidence="1">
    <location>
        <begin position="325"/>
        <end position="347"/>
    </location>
</feature>
<protein>
    <submittedName>
        <fullName evidence="2">Uncharacterized protein</fullName>
    </submittedName>
</protein>
<keyword evidence="1" id="KW-1133">Transmembrane helix</keyword>
<dbReference type="PANTHER" id="PTHR33133:SF5">
    <property type="entry name" value="OS08G0107100 PROTEIN"/>
    <property type="match status" value="1"/>
</dbReference>
<dbReference type="AlphaFoldDB" id="A0A368QLD1"/>
<feature type="transmembrane region" description="Helical" evidence="1">
    <location>
        <begin position="403"/>
        <end position="429"/>
    </location>
</feature>